<name>A0A7J6I416_CANSA</name>
<reference evidence="2 3" key="1">
    <citation type="journal article" date="2020" name="bioRxiv">
        <title>Sequence and annotation of 42 cannabis genomes reveals extensive copy number variation in cannabinoid synthesis and pathogen resistance genes.</title>
        <authorList>
            <person name="Mckernan K.J."/>
            <person name="Helbert Y."/>
            <person name="Kane L.T."/>
            <person name="Ebling H."/>
            <person name="Zhang L."/>
            <person name="Liu B."/>
            <person name="Eaton Z."/>
            <person name="Mclaughlin S."/>
            <person name="Kingan S."/>
            <person name="Baybayan P."/>
            <person name="Concepcion G."/>
            <person name="Jordan M."/>
            <person name="Riva A."/>
            <person name="Barbazuk W."/>
            <person name="Harkins T."/>
        </authorList>
    </citation>
    <scope>NUCLEOTIDE SEQUENCE [LARGE SCALE GENOMIC DNA]</scope>
    <source>
        <strain evidence="3">cv. Jamaican Lion 4</strain>
        <tissue evidence="2">Leaf</tissue>
    </source>
</reference>
<gene>
    <name evidence="2" type="ORF">G4B88_017578</name>
</gene>
<feature type="region of interest" description="Disordered" evidence="1">
    <location>
        <begin position="23"/>
        <end position="173"/>
    </location>
</feature>
<evidence type="ECO:0000256" key="1">
    <source>
        <dbReference type="SAM" id="MobiDB-lite"/>
    </source>
</evidence>
<comment type="caution">
    <text evidence="2">The sequence shown here is derived from an EMBL/GenBank/DDBJ whole genome shotgun (WGS) entry which is preliminary data.</text>
</comment>
<sequence length="173" mass="19275">MSREEKRRKFHEAVLNMLYPLPISQQLPKDDNSALLNNFTEGFDPNLVPDDLGGTSSKASSSEDDDDGENEPGKLTRAQRKRLRKKNLKIDASRRGRIVGPLLPPTAVNDENFGLENHSSPSVRPNASKTDEKPGGEVNTLNKSKVKQRRMAKKLGRESSVASHQNDNCKQDK</sequence>
<proteinExistence type="predicted"/>
<feature type="compositionally biased region" description="Basic residues" evidence="1">
    <location>
        <begin position="77"/>
        <end position="87"/>
    </location>
</feature>
<feature type="compositionally biased region" description="Low complexity" evidence="1">
    <location>
        <begin position="51"/>
        <end position="60"/>
    </location>
</feature>
<evidence type="ECO:0000313" key="2">
    <source>
        <dbReference type="EMBL" id="KAF4402066.1"/>
    </source>
</evidence>
<dbReference type="AlphaFoldDB" id="A0A7J6I416"/>
<accession>A0A803PE96</accession>
<evidence type="ECO:0000313" key="3">
    <source>
        <dbReference type="Proteomes" id="UP000583929"/>
    </source>
</evidence>
<dbReference type="Proteomes" id="UP000583929">
    <property type="component" value="Unassembled WGS sequence"/>
</dbReference>
<feature type="compositionally biased region" description="Polar residues" evidence="1">
    <location>
        <begin position="117"/>
        <end position="128"/>
    </location>
</feature>
<feature type="compositionally biased region" description="Basic residues" evidence="1">
    <location>
        <begin position="144"/>
        <end position="154"/>
    </location>
</feature>
<accession>A0A7J6I416</accession>
<organism evidence="2 3">
    <name type="scientific">Cannabis sativa</name>
    <name type="common">Hemp</name>
    <name type="synonym">Marijuana</name>
    <dbReference type="NCBI Taxonomy" id="3483"/>
    <lineage>
        <taxon>Eukaryota</taxon>
        <taxon>Viridiplantae</taxon>
        <taxon>Streptophyta</taxon>
        <taxon>Embryophyta</taxon>
        <taxon>Tracheophyta</taxon>
        <taxon>Spermatophyta</taxon>
        <taxon>Magnoliopsida</taxon>
        <taxon>eudicotyledons</taxon>
        <taxon>Gunneridae</taxon>
        <taxon>Pentapetalae</taxon>
        <taxon>rosids</taxon>
        <taxon>fabids</taxon>
        <taxon>Rosales</taxon>
        <taxon>Cannabaceae</taxon>
        <taxon>Cannabis</taxon>
    </lineage>
</organism>
<keyword evidence="3" id="KW-1185">Reference proteome</keyword>
<protein>
    <submittedName>
        <fullName evidence="2">Uncharacterized protein</fullName>
    </submittedName>
</protein>
<dbReference type="EMBL" id="JAATIQ010000009">
    <property type="protein sequence ID" value="KAF4402066.1"/>
    <property type="molecule type" value="Genomic_DNA"/>
</dbReference>
<dbReference type="OMA" id="ERCKIAD"/>